<comment type="similarity">
    <text evidence="13">Belongs to the G-protein coupled receptor 1 family.</text>
</comment>
<proteinExistence type="inferred from homology"/>
<dbReference type="InParanoid" id="A0A667WSM7"/>
<reference evidence="16" key="2">
    <citation type="submission" date="2025-08" db="UniProtKB">
        <authorList>
            <consortium name="Ensembl"/>
        </authorList>
    </citation>
    <scope>IDENTIFICATION</scope>
</reference>
<gene>
    <name evidence="16" type="primary">LOC115379515</name>
</gene>
<keyword evidence="2 14" id="KW-1003">Cell membrane</keyword>
<keyword evidence="7 13" id="KW-0297">G-protein coupled receptor</keyword>
<dbReference type="PROSITE" id="PS50262">
    <property type="entry name" value="G_PROTEIN_RECEP_F1_2"/>
    <property type="match status" value="1"/>
</dbReference>
<evidence type="ECO:0000256" key="14">
    <source>
        <dbReference type="RuleBase" id="RU363047"/>
    </source>
</evidence>
<dbReference type="Proteomes" id="UP000472263">
    <property type="component" value="Chromosome 21"/>
</dbReference>
<evidence type="ECO:0000256" key="4">
    <source>
        <dbReference type="ARBA" id="ARBA00022692"/>
    </source>
</evidence>
<reference evidence="16" key="3">
    <citation type="submission" date="2025-09" db="UniProtKB">
        <authorList>
            <consortium name="Ensembl"/>
        </authorList>
    </citation>
    <scope>IDENTIFICATION</scope>
</reference>
<sequence>MDNRFNTTYLTLGGYVDVHKYGYFYFAFMLTTFIFIISSNSVIVYLICVHRSLHEPMYIFIAALLMNSVLFCTTFYPKLLTDFLSEKQIISYPLCIFQAFFHYSFGGSEFFLLTAMAFDRYVCICKPLQYPTIMRTQTIKLILVLAWLVPACELTASAVLATRLKPCQFFIHQKIYCDFYSLAKLTCGDTTSSKALGLFLMTNLIFVPVVFIVFSYTKILIITFNGSRNEKQKAVQTCLPHLLVLINFSILSGYDIIKIRVKASIPQRANFILYLLLICCSSIFNPFIYGLKMKEISKNACKGFVFYRK</sequence>
<feature type="transmembrane region" description="Helical" evidence="14">
    <location>
        <begin position="96"/>
        <end position="118"/>
    </location>
</feature>
<dbReference type="Gene3D" id="1.20.1070.10">
    <property type="entry name" value="Rhodopsin 7-helix transmembrane proteins"/>
    <property type="match status" value="1"/>
</dbReference>
<dbReference type="GeneTree" id="ENSGT01030000234640"/>
<evidence type="ECO:0000256" key="9">
    <source>
        <dbReference type="ARBA" id="ARBA00023157"/>
    </source>
</evidence>
<keyword evidence="4 13" id="KW-0812">Transmembrane</keyword>
<keyword evidence="6 14" id="KW-1133">Transmembrane helix</keyword>
<dbReference type="GO" id="GO:0005549">
    <property type="term" value="F:odorant binding"/>
    <property type="evidence" value="ECO:0007669"/>
    <property type="project" value="TreeGrafter"/>
</dbReference>
<dbReference type="PANTHER" id="PTHR26451:SF847">
    <property type="entry name" value="ODORANT RECEPTOR-RELATED"/>
    <property type="match status" value="1"/>
</dbReference>
<evidence type="ECO:0000256" key="10">
    <source>
        <dbReference type="ARBA" id="ARBA00023170"/>
    </source>
</evidence>
<dbReference type="PANTHER" id="PTHR26451">
    <property type="entry name" value="G_PROTEIN_RECEP_F1_2 DOMAIN-CONTAINING PROTEIN"/>
    <property type="match status" value="1"/>
</dbReference>
<feature type="transmembrane region" description="Helical" evidence="14">
    <location>
        <begin position="269"/>
        <end position="289"/>
    </location>
</feature>
<dbReference type="GO" id="GO:0004930">
    <property type="term" value="F:G protein-coupled receptor activity"/>
    <property type="evidence" value="ECO:0007669"/>
    <property type="project" value="UniProtKB-KW"/>
</dbReference>
<dbReference type="PRINTS" id="PR00245">
    <property type="entry name" value="OLFACTORYR"/>
</dbReference>
<dbReference type="GO" id="GO:0004984">
    <property type="term" value="F:olfactory receptor activity"/>
    <property type="evidence" value="ECO:0007669"/>
    <property type="project" value="InterPro"/>
</dbReference>
<dbReference type="InterPro" id="IPR052921">
    <property type="entry name" value="GPCR1_Superfamily_Member"/>
</dbReference>
<keyword evidence="5 14" id="KW-0552">Olfaction</keyword>
<evidence type="ECO:0000256" key="11">
    <source>
        <dbReference type="ARBA" id="ARBA00023180"/>
    </source>
</evidence>
<feature type="transmembrane region" description="Helical" evidence="14">
    <location>
        <begin position="238"/>
        <end position="257"/>
    </location>
</feature>
<feature type="transmembrane region" description="Helical" evidence="14">
    <location>
        <begin position="23"/>
        <end position="46"/>
    </location>
</feature>
<feature type="domain" description="G-protein coupled receptors family 1 profile" evidence="15">
    <location>
        <begin position="39"/>
        <end position="289"/>
    </location>
</feature>
<keyword evidence="12 13" id="KW-0807">Transducer</keyword>
<keyword evidence="17" id="KW-1185">Reference proteome</keyword>
<organism evidence="16 17">
    <name type="scientific">Myripristis murdjan</name>
    <name type="common">pinecone soldierfish</name>
    <dbReference type="NCBI Taxonomy" id="586833"/>
    <lineage>
        <taxon>Eukaryota</taxon>
        <taxon>Metazoa</taxon>
        <taxon>Chordata</taxon>
        <taxon>Craniata</taxon>
        <taxon>Vertebrata</taxon>
        <taxon>Euteleostomi</taxon>
        <taxon>Actinopterygii</taxon>
        <taxon>Neopterygii</taxon>
        <taxon>Teleostei</taxon>
        <taxon>Neoteleostei</taxon>
        <taxon>Acanthomorphata</taxon>
        <taxon>Holocentriformes</taxon>
        <taxon>Holocentridae</taxon>
        <taxon>Myripristis</taxon>
    </lineage>
</organism>
<keyword evidence="10 13" id="KW-0675">Receptor</keyword>
<evidence type="ECO:0000256" key="12">
    <source>
        <dbReference type="ARBA" id="ARBA00023224"/>
    </source>
</evidence>
<evidence type="ECO:0000256" key="5">
    <source>
        <dbReference type="ARBA" id="ARBA00022725"/>
    </source>
</evidence>
<dbReference type="GO" id="GO:0005886">
    <property type="term" value="C:plasma membrane"/>
    <property type="evidence" value="ECO:0007669"/>
    <property type="project" value="UniProtKB-SubCell"/>
</dbReference>
<dbReference type="PROSITE" id="PS00237">
    <property type="entry name" value="G_PROTEIN_RECEP_F1_1"/>
    <property type="match status" value="1"/>
</dbReference>
<feature type="transmembrane region" description="Helical" evidence="14">
    <location>
        <begin position="195"/>
        <end position="217"/>
    </location>
</feature>
<dbReference type="InterPro" id="IPR017452">
    <property type="entry name" value="GPCR_Rhodpsn_7TM"/>
</dbReference>
<feature type="transmembrane region" description="Helical" evidence="14">
    <location>
        <begin position="139"/>
        <end position="160"/>
    </location>
</feature>
<dbReference type="Ensembl" id="ENSMMDT00005008966.1">
    <property type="protein sequence ID" value="ENSMMDP00005008720.1"/>
    <property type="gene ID" value="ENSMMDG00005004810.1"/>
</dbReference>
<evidence type="ECO:0000256" key="3">
    <source>
        <dbReference type="ARBA" id="ARBA00022606"/>
    </source>
</evidence>
<keyword evidence="8 14" id="KW-0472">Membrane</keyword>
<comment type="subcellular location">
    <subcellularLocation>
        <location evidence="1 14">Cell membrane</location>
        <topology evidence="1 14">Multi-pass membrane protein</topology>
    </subcellularLocation>
</comment>
<evidence type="ECO:0000256" key="7">
    <source>
        <dbReference type="ARBA" id="ARBA00023040"/>
    </source>
</evidence>
<evidence type="ECO:0000256" key="2">
    <source>
        <dbReference type="ARBA" id="ARBA00022475"/>
    </source>
</evidence>
<dbReference type="InterPro" id="IPR000725">
    <property type="entry name" value="Olfact_rcpt"/>
</dbReference>
<dbReference type="FunFam" id="1.20.1070.10:FF:000024">
    <property type="entry name" value="Olfactory receptor"/>
    <property type="match status" value="1"/>
</dbReference>
<evidence type="ECO:0000259" key="15">
    <source>
        <dbReference type="PROSITE" id="PS50262"/>
    </source>
</evidence>
<accession>A0A667WSM7</accession>
<feature type="transmembrane region" description="Helical" evidence="14">
    <location>
        <begin position="58"/>
        <end position="76"/>
    </location>
</feature>
<dbReference type="Pfam" id="PF13853">
    <property type="entry name" value="7tm_4"/>
    <property type="match status" value="1"/>
</dbReference>
<evidence type="ECO:0000256" key="6">
    <source>
        <dbReference type="ARBA" id="ARBA00022989"/>
    </source>
</evidence>
<name>A0A667WSM7_9TELE</name>
<dbReference type="AlphaFoldDB" id="A0A667WSM7"/>
<evidence type="ECO:0000256" key="8">
    <source>
        <dbReference type="ARBA" id="ARBA00023136"/>
    </source>
</evidence>
<protein>
    <recommendedName>
        <fullName evidence="14">Olfactory receptor</fullName>
    </recommendedName>
</protein>
<evidence type="ECO:0000256" key="13">
    <source>
        <dbReference type="RuleBase" id="RU000688"/>
    </source>
</evidence>
<reference evidence="16" key="1">
    <citation type="submission" date="2019-06" db="EMBL/GenBank/DDBJ databases">
        <authorList>
            <consortium name="Wellcome Sanger Institute Data Sharing"/>
        </authorList>
    </citation>
    <scope>NUCLEOTIDE SEQUENCE [LARGE SCALE GENOMIC DNA]</scope>
</reference>
<evidence type="ECO:0000313" key="16">
    <source>
        <dbReference type="Ensembl" id="ENSMMDP00005008720.1"/>
    </source>
</evidence>
<keyword evidence="11" id="KW-0325">Glycoprotein</keyword>
<evidence type="ECO:0000313" key="17">
    <source>
        <dbReference type="Proteomes" id="UP000472263"/>
    </source>
</evidence>
<dbReference type="PRINTS" id="PR00237">
    <property type="entry name" value="GPCRRHODOPSN"/>
</dbReference>
<keyword evidence="3 14" id="KW-0716">Sensory transduction</keyword>
<dbReference type="InterPro" id="IPR000276">
    <property type="entry name" value="GPCR_Rhodpsn"/>
</dbReference>
<evidence type="ECO:0000256" key="1">
    <source>
        <dbReference type="ARBA" id="ARBA00004651"/>
    </source>
</evidence>
<dbReference type="SUPFAM" id="SSF81321">
    <property type="entry name" value="Family A G protein-coupled receptor-like"/>
    <property type="match status" value="1"/>
</dbReference>
<keyword evidence="9" id="KW-1015">Disulfide bond</keyword>